<keyword evidence="1" id="KW-0067">ATP-binding</keyword>
<dbReference type="InterPro" id="IPR003806">
    <property type="entry name" value="ATP-grasp_PylC-type"/>
</dbReference>
<dbReference type="PROSITE" id="PS50975">
    <property type="entry name" value="ATP_GRASP"/>
    <property type="match status" value="1"/>
</dbReference>
<name>A0A0C3QIR0_9AGAM</name>
<gene>
    <name evidence="4" type="ORF">M407DRAFT_73985</name>
</gene>
<dbReference type="EMBL" id="KN823018">
    <property type="protein sequence ID" value="KIO26816.1"/>
    <property type="molecule type" value="Genomic_DNA"/>
</dbReference>
<feature type="region of interest" description="Disordered" evidence="2">
    <location>
        <begin position="1"/>
        <end position="22"/>
    </location>
</feature>
<evidence type="ECO:0000259" key="3">
    <source>
        <dbReference type="PROSITE" id="PS50975"/>
    </source>
</evidence>
<dbReference type="Gene3D" id="3.40.50.20">
    <property type="match status" value="1"/>
</dbReference>
<dbReference type="GO" id="GO:0005524">
    <property type="term" value="F:ATP binding"/>
    <property type="evidence" value="ECO:0007669"/>
    <property type="project" value="UniProtKB-UniRule"/>
</dbReference>
<protein>
    <recommendedName>
        <fullName evidence="3">ATP-grasp domain-containing protein</fullName>
    </recommendedName>
</protein>
<sequence>MAFGLSHHERNKRKNESGGPKRILLTNGRFPVTIDLARQLKRAGHSVYCVDPMEYHVCKFSNAVKKSYYIDAPHVKPQGYIDGVKKAVREQNIDMIIPLHEEIFYLAKSGEPEILDRLFAPDFKVLLRLHNKWEFSKWLGRIGLDRPTTRLCKSREDILALDLSKELALKPVFGRAKSGVYHHKPNEPIPEDIPVNDEIHYIAQEWVTGSAFCSYMVVRKGGIQAFTVYPVIETLDGSSCVYFKAIEHEGIRNYCEQVAKNLPNTGAQIAMDFIQTAEGRLVSIECNPRATSGIHLYSGTTHLARALADPNHFPPSLAKIGAHRQVAPGMIMWEKKDVNVKRYLQHQKRLMSSRDVVFTTKDLLPVLMQPFLLTSYYKICQERKMKLPEMFQWDLTWEPQGEELAWARRLIEEEDAKDEQVGVKQEGQQEEMDGTVRTHQD</sequence>
<dbReference type="GO" id="GO:0046872">
    <property type="term" value="F:metal ion binding"/>
    <property type="evidence" value="ECO:0007669"/>
    <property type="project" value="InterPro"/>
</dbReference>
<dbReference type="Pfam" id="PF02655">
    <property type="entry name" value="ATP-grasp_3"/>
    <property type="match status" value="1"/>
</dbReference>
<feature type="region of interest" description="Disordered" evidence="2">
    <location>
        <begin position="416"/>
        <end position="441"/>
    </location>
</feature>
<evidence type="ECO:0000313" key="4">
    <source>
        <dbReference type="EMBL" id="KIO26816.1"/>
    </source>
</evidence>
<proteinExistence type="predicted"/>
<dbReference type="SUPFAM" id="SSF56059">
    <property type="entry name" value="Glutathione synthetase ATP-binding domain-like"/>
    <property type="match status" value="1"/>
</dbReference>
<dbReference type="Proteomes" id="UP000054248">
    <property type="component" value="Unassembled WGS sequence"/>
</dbReference>
<dbReference type="Gene3D" id="3.30.470.20">
    <property type="entry name" value="ATP-grasp fold, B domain"/>
    <property type="match status" value="1"/>
</dbReference>
<dbReference type="OrthoDB" id="186626at2759"/>
<reference evidence="4 5" key="1">
    <citation type="submission" date="2014-04" db="EMBL/GenBank/DDBJ databases">
        <authorList>
            <consortium name="DOE Joint Genome Institute"/>
            <person name="Kuo A."/>
            <person name="Girlanda M."/>
            <person name="Perotto S."/>
            <person name="Kohler A."/>
            <person name="Nagy L.G."/>
            <person name="Floudas D."/>
            <person name="Copeland A."/>
            <person name="Barry K.W."/>
            <person name="Cichocki N."/>
            <person name="Veneault-Fourrey C."/>
            <person name="LaButti K."/>
            <person name="Lindquist E.A."/>
            <person name="Lipzen A."/>
            <person name="Lundell T."/>
            <person name="Morin E."/>
            <person name="Murat C."/>
            <person name="Sun H."/>
            <person name="Tunlid A."/>
            <person name="Henrissat B."/>
            <person name="Grigoriev I.V."/>
            <person name="Hibbett D.S."/>
            <person name="Martin F."/>
            <person name="Nordberg H.P."/>
            <person name="Cantor M.N."/>
            <person name="Hua S.X."/>
        </authorList>
    </citation>
    <scope>NUCLEOTIDE SEQUENCE [LARGE SCALE GENOMIC DNA]</scope>
    <source>
        <strain evidence="4 5">MUT 4182</strain>
    </source>
</reference>
<evidence type="ECO:0000313" key="5">
    <source>
        <dbReference type="Proteomes" id="UP000054248"/>
    </source>
</evidence>
<keyword evidence="1" id="KW-0547">Nucleotide-binding</keyword>
<keyword evidence="5" id="KW-1185">Reference proteome</keyword>
<reference evidence="5" key="2">
    <citation type="submission" date="2015-01" db="EMBL/GenBank/DDBJ databases">
        <title>Evolutionary Origins and Diversification of the Mycorrhizal Mutualists.</title>
        <authorList>
            <consortium name="DOE Joint Genome Institute"/>
            <consortium name="Mycorrhizal Genomics Consortium"/>
            <person name="Kohler A."/>
            <person name="Kuo A."/>
            <person name="Nagy L.G."/>
            <person name="Floudas D."/>
            <person name="Copeland A."/>
            <person name="Barry K.W."/>
            <person name="Cichocki N."/>
            <person name="Veneault-Fourrey C."/>
            <person name="LaButti K."/>
            <person name="Lindquist E.A."/>
            <person name="Lipzen A."/>
            <person name="Lundell T."/>
            <person name="Morin E."/>
            <person name="Murat C."/>
            <person name="Riley R."/>
            <person name="Ohm R."/>
            <person name="Sun H."/>
            <person name="Tunlid A."/>
            <person name="Henrissat B."/>
            <person name="Grigoriev I.V."/>
            <person name="Hibbett D.S."/>
            <person name="Martin F."/>
        </authorList>
    </citation>
    <scope>NUCLEOTIDE SEQUENCE [LARGE SCALE GENOMIC DNA]</scope>
    <source>
        <strain evidence="5">MUT 4182</strain>
    </source>
</reference>
<evidence type="ECO:0000256" key="2">
    <source>
        <dbReference type="SAM" id="MobiDB-lite"/>
    </source>
</evidence>
<dbReference type="AlphaFoldDB" id="A0A0C3QIR0"/>
<dbReference type="InterPro" id="IPR011761">
    <property type="entry name" value="ATP-grasp"/>
</dbReference>
<evidence type="ECO:0000256" key="1">
    <source>
        <dbReference type="PROSITE-ProRule" id="PRU00409"/>
    </source>
</evidence>
<accession>A0A0C3QIR0</accession>
<feature type="domain" description="ATP-grasp" evidence="3">
    <location>
        <begin position="136"/>
        <end position="312"/>
    </location>
</feature>
<organism evidence="4 5">
    <name type="scientific">Tulasnella calospora MUT 4182</name>
    <dbReference type="NCBI Taxonomy" id="1051891"/>
    <lineage>
        <taxon>Eukaryota</taxon>
        <taxon>Fungi</taxon>
        <taxon>Dikarya</taxon>
        <taxon>Basidiomycota</taxon>
        <taxon>Agaricomycotina</taxon>
        <taxon>Agaricomycetes</taxon>
        <taxon>Cantharellales</taxon>
        <taxon>Tulasnellaceae</taxon>
        <taxon>Tulasnella</taxon>
    </lineage>
</organism>
<dbReference type="HOGENOM" id="CLU_026180_0_1_1"/>